<dbReference type="Gene3D" id="3.30.70.100">
    <property type="match status" value="1"/>
</dbReference>
<dbReference type="SUPFAM" id="SSF54909">
    <property type="entry name" value="Dimeric alpha+beta barrel"/>
    <property type="match status" value="1"/>
</dbReference>
<evidence type="ECO:0000313" key="2">
    <source>
        <dbReference type="Proteomes" id="UP000192491"/>
    </source>
</evidence>
<protein>
    <submittedName>
        <fullName evidence="1">REDY-like protein HapK</fullName>
    </submittedName>
</protein>
<dbReference type="Pfam" id="PF11639">
    <property type="entry name" value="HapK"/>
    <property type="match status" value="1"/>
</dbReference>
<accession>A0A1Y1QCW2</accession>
<gene>
    <name evidence="1" type="ORF">BWK73_42315</name>
</gene>
<sequence length="104" mass="11918">MAQIIIKYKLKAGVTREQYENWTRTTDYPTMRGLTRVARFVNYRTVRNLLSDAAPTVDYVEFFDIADMDGFLAEDMGSSTVQAVMGEFMQFVDAPEFLIAEEVV</sequence>
<dbReference type="AlphaFoldDB" id="A0A1Y1QCW2"/>
<reference evidence="1 2" key="1">
    <citation type="submission" date="2017-01" db="EMBL/GenBank/DDBJ databases">
        <title>Novel large sulfur bacteria in the metagenomes of groundwater-fed chemosynthetic microbial mats in the Lake Huron basin.</title>
        <authorList>
            <person name="Sharrar A.M."/>
            <person name="Flood B.E."/>
            <person name="Bailey J.V."/>
            <person name="Jones D.S."/>
            <person name="Biddanda B."/>
            <person name="Ruberg S.A."/>
            <person name="Marcus D.N."/>
            <person name="Dick G.J."/>
        </authorList>
    </citation>
    <scope>NUCLEOTIDE SEQUENCE [LARGE SCALE GENOMIC DNA]</scope>
    <source>
        <strain evidence="1">A8</strain>
    </source>
</reference>
<name>A0A1Y1QCW2_9GAMM</name>
<organism evidence="1 2">
    <name type="scientific">Thiothrix lacustris</name>
    <dbReference type="NCBI Taxonomy" id="525917"/>
    <lineage>
        <taxon>Bacteria</taxon>
        <taxon>Pseudomonadati</taxon>
        <taxon>Pseudomonadota</taxon>
        <taxon>Gammaproteobacteria</taxon>
        <taxon>Thiotrichales</taxon>
        <taxon>Thiotrichaceae</taxon>
        <taxon>Thiothrix</taxon>
    </lineage>
</organism>
<dbReference type="InterPro" id="IPR021667">
    <property type="entry name" value="HapK"/>
</dbReference>
<dbReference type="InterPro" id="IPR011008">
    <property type="entry name" value="Dimeric_a/b-barrel"/>
</dbReference>
<comment type="caution">
    <text evidence="1">The sequence shown here is derived from an EMBL/GenBank/DDBJ whole genome shotgun (WGS) entry which is preliminary data.</text>
</comment>
<dbReference type="EMBL" id="MTEJ01000476">
    <property type="protein sequence ID" value="OQX02562.1"/>
    <property type="molecule type" value="Genomic_DNA"/>
</dbReference>
<proteinExistence type="predicted"/>
<evidence type="ECO:0000313" key="1">
    <source>
        <dbReference type="EMBL" id="OQX02562.1"/>
    </source>
</evidence>
<dbReference type="Proteomes" id="UP000192491">
    <property type="component" value="Unassembled WGS sequence"/>
</dbReference>